<evidence type="ECO:0000256" key="4">
    <source>
        <dbReference type="ARBA" id="ARBA00022840"/>
    </source>
</evidence>
<dbReference type="InterPro" id="IPR050107">
    <property type="entry name" value="ABC_carbohydrate_import_ATPase"/>
</dbReference>
<dbReference type="CDD" id="cd03215">
    <property type="entry name" value="ABC_Carb_Monos_II"/>
    <property type="match status" value="1"/>
</dbReference>
<reference evidence="6 7" key="1">
    <citation type="submission" date="2017-04" db="EMBL/GenBank/DDBJ databases">
        <title>Comparative genome analysis of Subtercola boreus.</title>
        <authorList>
            <person name="Cho Y.-J."/>
            <person name="Cho A."/>
            <person name="Kim O.-S."/>
            <person name="Lee J.-I."/>
        </authorList>
    </citation>
    <scope>NUCLEOTIDE SEQUENCE [LARGE SCALE GENOMIC DNA]</scope>
    <source>
        <strain evidence="6 7">P27444</strain>
    </source>
</reference>
<dbReference type="SUPFAM" id="SSF52540">
    <property type="entry name" value="P-loop containing nucleoside triphosphate hydrolases"/>
    <property type="match status" value="2"/>
</dbReference>
<dbReference type="Gene3D" id="3.40.50.300">
    <property type="entry name" value="P-loop containing nucleotide triphosphate hydrolases"/>
    <property type="match status" value="2"/>
</dbReference>
<dbReference type="GO" id="GO:0016887">
    <property type="term" value="F:ATP hydrolysis activity"/>
    <property type="evidence" value="ECO:0007669"/>
    <property type="project" value="InterPro"/>
</dbReference>
<evidence type="ECO:0000256" key="3">
    <source>
        <dbReference type="ARBA" id="ARBA00022741"/>
    </source>
</evidence>
<dbReference type="EMBL" id="NBXA01000032">
    <property type="protein sequence ID" value="RFA07085.1"/>
    <property type="molecule type" value="Genomic_DNA"/>
</dbReference>
<dbReference type="PROSITE" id="PS00211">
    <property type="entry name" value="ABC_TRANSPORTER_1"/>
    <property type="match status" value="1"/>
</dbReference>
<keyword evidence="1" id="KW-0813">Transport</keyword>
<evidence type="ECO:0000313" key="6">
    <source>
        <dbReference type="EMBL" id="RFA07085.1"/>
    </source>
</evidence>
<feature type="domain" description="ABC transporter" evidence="5">
    <location>
        <begin position="253"/>
        <end position="496"/>
    </location>
</feature>
<accession>A0A3E0VBR2</accession>
<dbReference type="Proteomes" id="UP000256709">
    <property type="component" value="Unassembled WGS sequence"/>
</dbReference>
<dbReference type="InterPro" id="IPR003439">
    <property type="entry name" value="ABC_transporter-like_ATP-bd"/>
</dbReference>
<dbReference type="InterPro" id="IPR003593">
    <property type="entry name" value="AAA+_ATPase"/>
</dbReference>
<dbReference type="PROSITE" id="PS50893">
    <property type="entry name" value="ABC_TRANSPORTER_2"/>
    <property type="match status" value="2"/>
</dbReference>
<dbReference type="PANTHER" id="PTHR43790">
    <property type="entry name" value="CARBOHYDRATE TRANSPORT ATP-BINDING PROTEIN MG119-RELATED"/>
    <property type="match status" value="1"/>
</dbReference>
<dbReference type="Pfam" id="PF00005">
    <property type="entry name" value="ABC_tran"/>
    <property type="match status" value="2"/>
</dbReference>
<dbReference type="SMART" id="SM00382">
    <property type="entry name" value="AAA"/>
    <property type="match status" value="2"/>
</dbReference>
<keyword evidence="2" id="KW-0677">Repeat</keyword>
<dbReference type="AlphaFoldDB" id="A0A3E0VBR2"/>
<dbReference type="OrthoDB" id="39350at2"/>
<dbReference type="PANTHER" id="PTHR43790:SF9">
    <property type="entry name" value="GALACTOFURANOSE TRANSPORTER ATP-BINDING PROTEIN YTFR"/>
    <property type="match status" value="1"/>
</dbReference>
<organism evidence="6 7">
    <name type="scientific">Subtercola boreus</name>
    <dbReference type="NCBI Taxonomy" id="120213"/>
    <lineage>
        <taxon>Bacteria</taxon>
        <taxon>Bacillati</taxon>
        <taxon>Actinomycetota</taxon>
        <taxon>Actinomycetes</taxon>
        <taxon>Micrococcales</taxon>
        <taxon>Microbacteriaceae</taxon>
        <taxon>Subtercola</taxon>
    </lineage>
</organism>
<name>A0A3E0VBR2_9MICO</name>
<feature type="domain" description="ABC transporter" evidence="5">
    <location>
        <begin position="1"/>
        <end position="234"/>
    </location>
</feature>
<evidence type="ECO:0000256" key="2">
    <source>
        <dbReference type="ARBA" id="ARBA00022737"/>
    </source>
</evidence>
<dbReference type="InterPro" id="IPR017871">
    <property type="entry name" value="ABC_transporter-like_CS"/>
</dbReference>
<dbReference type="GO" id="GO:0005524">
    <property type="term" value="F:ATP binding"/>
    <property type="evidence" value="ECO:0007669"/>
    <property type="project" value="UniProtKB-KW"/>
</dbReference>
<evidence type="ECO:0000259" key="5">
    <source>
        <dbReference type="PROSITE" id="PS50893"/>
    </source>
</evidence>
<evidence type="ECO:0000313" key="7">
    <source>
        <dbReference type="Proteomes" id="UP000256709"/>
    </source>
</evidence>
<dbReference type="CDD" id="cd03216">
    <property type="entry name" value="ABC_Carb_Monos_I"/>
    <property type="match status" value="1"/>
</dbReference>
<keyword evidence="3" id="KW-0547">Nucleotide-binding</keyword>
<comment type="caution">
    <text evidence="6">The sequence shown here is derived from an EMBL/GenBank/DDBJ whole genome shotgun (WGS) entry which is preliminary data.</text>
</comment>
<protein>
    <submittedName>
        <fullName evidence="6">Sugar ABC transporter ATP-binding protein</fullName>
    </submittedName>
</protein>
<keyword evidence="4 6" id="KW-0067">ATP-binding</keyword>
<sequence>MQGVSVDFGGVRALDSVSFRMFPGEIHSLIGENGAGKSTLIKALTGVQSISAGTIRVRGEQTAFTSPADAQRLGIQTVYQEMDLLPNLSVAENIMLGRERHGRFGINWKLMEADAERALDELGLDLDPRSALGTHSLAEQQLVAIARALAARAKILILDEPTSSLDQNEVSELFRVLHSLRESGVAVLFISHFLDQVYEVSDRLTILRDGRSVGEFLTSDILRIDVVSRMTGTRTRGLPSPLVADGGAELSAGAARPFFRAHHVGVNGAIAPFDLQVGEGEVIGIAGLLGSGRSELVRLLSGVERSDSGEIEIDEKRVRLRSPASALSQGVAYSSDNRAVEGIIGDFSIAENILLALQAERGWLRRLPKQHRDELVQSYMTALDIRPADPEALVKTLSGGNQQKVLLARWLALAPRLLVLDEPTRGIDMATKAEIQRLIAELAANGMSVIFISAEFRELVGLSDRIGVMRDGRLEVVLENDDLSEDRLLAIIAYGSQAGAGDDAESDER</sequence>
<evidence type="ECO:0000256" key="1">
    <source>
        <dbReference type="ARBA" id="ARBA00022448"/>
    </source>
</evidence>
<dbReference type="InterPro" id="IPR027417">
    <property type="entry name" value="P-loop_NTPase"/>
</dbReference>
<proteinExistence type="predicted"/>
<gene>
    <name evidence="6" type="ORF">B7R21_17165</name>
</gene>